<dbReference type="PANTHER" id="PTHR39515">
    <property type="entry name" value="CONSERVED PROTEIN"/>
    <property type="match status" value="1"/>
</dbReference>
<dbReference type="InterPro" id="IPR036390">
    <property type="entry name" value="WH_DNA-bd_sf"/>
</dbReference>
<dbReference type="Gene3D" id="1.10.287.100">
    <property type="match status" value="1"/>
</dbReference>
<dbReference type="InterPro" id="IPR000835">
    <property type="entry name" value="HTH_MarR-typ"/>
</dbReference>
<sequence>MTTPPLPSETAAALATGLRALVGRLKRRLRAQSGGDDLPAAQIYALLRLESDGAATMSQLARAEGMRPQSMAAILSPLQAAGHVRAAPDPGDGRQILWALTDSCRQWLAERRAARQDWLTRAIEARFTPEEQARLAEAVLLLRRLADD</sequence>
<dbReference type="PANTHER" id="PTHR39515:SF2">
    <property type="entry name" value="HTH-TYPE TRANSCRIPTIONAL REGULATOR RV0880"/>
    <property type="match status" value="1"/>
</dbReference>
<dbReference type="PROSITE" id="PS50995">
    <property type="entry name" value="HTH_MARR_2"/>
    <property type="match status" value="1"/>
</dbReference>
<dbReference type="AlphaFoldDB" id="A0A1J5SJX4"/>
<dbReference type="Pfam" id="PF12802">
    <property type="entry name" value="MarR_2"/>
    <property type="match status" value="1"/>
</dbReference>
<feature type="domain" description="HTH marR-type" evidence="1">
    <location>
        <begin position="11"/>
        <end position="147"/>
    </location>
</feature>
<accession>A0A1J5SJX4</accession>
<evidence type="ECO:0000313" key="2">
    <source>
        <dbReference type="EMBL" id="OIR02012.1"/>
    </source>
</evidence>
<reference evidence="2" key="1">
    <citation type="submission" date="2016-10" db="EMBL/GenBank/DDBJ databases">
        <title>Sequence of Gallionella enrichment culture.</title>
        <authorList>
            <person name="Poehlein A."/>
            <person name="Muehling M."/>
            <person name="Daniel R."/>
        </authorList>
    </citation>
    <scope>NUCLEOTIDE SEQUENCE</scope>
</reference>
<dbReference type="InterPro" id="IPR052526">
    <property type="entry name" value="HTH-type_Bedaq_tolerance"/>
</dbReference>
<organism evidence="2">
    <name type="scientific">mine drainage metagenome</name>
    <dbReference type="NCBI Taxonomy" id="410659"/>
    <lineage>
        <taxon>unclassified sequences</taxon>
        <taxon>metagenomes</taxon>
        <taxon>ecological metagenomes</taxon>
    </lineage>
</organism>
<name>A0A1J5SJX4_9ZZZZ</name>
<dbReference type="SUPFAM" id="SSF46785">
    <property type="entry name" value="Winged helix' DNA-binding domain"/>
    <property type="match status" value="1"/>
</dbReference>
<proteinExistence type="predicted"/>
<dbReference type="SMART" id="SM00347">
    <property type="entry name" value="HTH_MARR"/>
    <property type="match status" value="1"/>
</dbReference>
<dbReference type="GO" id="GO:0003700">
    <property type="term" value="F:DNA-binding transcription factor activity"/>
    <property type="evidence" value="ECO:0007669"/>
    <property type="project" value="InterPro"/>
</dbReference>
<protein>
    <submittedName>
        <fullName evidence="2">MarR family protein</fullName>
    </submittedName>
</protein>
<evidence type="ECO:0000259" key="1">
    <source>
        <dbReference type="PROSITE" id="PS50995"/>
    </source>
</evidence>
<gene>
    <name evidence="2" type="ORF">GALL_158700</name>
</gene>
<dbReference type="Gene3D" id="1.10.10.10">
    <property type="entry name" value="Winged helix-like DNA-binding domain superfamily/Winged helix DNA-binding domain"/>
    <property type="match status" value="1"/>
</dbReference>
<comment type="caution">
    <text evidence="2">The sequence shown here is derived from an EMBL/GenBank/DDBJ whole genome shotgun (WGS) entry which is preliminary data.</text>
</comment>
<dbReference type="EMBL" id="MLJW01000078">
    <property type="protein sequence ID" value="OIR02012.1"/>
    <property type="molecule type" value="Genomic_DNA"/>
</dbReference>
<dbReference type="InterPro" id="IPR036388">
    <property type="entry name" value="WH-like_DNA-bd_sf"/>
</dbReference>